<organism evidence="2 3">
    <name type="scientific">Chelativorans composti</name>
    <dbReference type="NCBI Taxonomy" id="768533"/>
    <lineage>
        <taxon>Bacteria</taxon>
        <taxon>Pseudomonadati</taxon>
        <taxon>Pseudomonadota</taxon>
        <taxon>Alphaproteobacteria</taxon>
        <taxon>Hyphomicrobiales</taxon>
        <taxon>Phyllobacteriaceae</taxon>
        <taxon>Chelativorans</taxon>
    </lineage>
</organism>
<dbReference type="Proteomes" id="UP001597373">
    <property type="component" value="Unassembled WGS sequence"/>
</dbReference>
<evidence type="ECO:0000259" key="1">
    <source>
        <dbReference type="PROSITE" id="PS51208"/>
    </source>
</evidence>
<dbReference type="RefSeq" id="WP_345098085.1">
    <property type="nucleotide sequence ID" value="NZ_BAABGS010000012.1"/>
</dbReference>
<dbReference type="InterPro" id="IPR005546">
    <property type="entry name" value="Autotransporte_beta"/>
</dbReference>
<comment type="caution">
    <text evidence="2">The sequence shown here is derived from an EMBL/GenBank/DDBJ whole genome shotgun (WGS) entry which is preliminary data.</text>
</comment>
<evidence type="ECO:0000313" key="3">
    <source>
        <dbReference type="Proteomes" id="UP001597373"/>
    </source>
</evidence>
<keyword evidence="3" id="KW-1185">Reference proteome</keyword>
<feature type="domain" description="Autotransporter" evidence="1">
    <location>
        <begin position="398"/>
        <end position="675"/>
    </location>
</feature>
<accession>A0ABW5DI63</accession>
<dbReference type="EMBL" id="JBHUIR010000054">
    <property type="protein sequence ID" value="MFD2260812.1"/>
    <property type="molecule type" value="Genomic_DNA"/>
</dbReference>
<dbReference type="NCBIfam" id="TIGR02913">
    <property type="entry name" value="HAF_rpt"/>
    <property type="match status" value="2"/>
</dbReference>
<dbReference type="InterPro" id="IPR014262">
    <property type="entry name" value="HAF_rpt"/>
</dbReference>
<reference evidence="3" key="1">
    <citation type="journal article" date="2019" name="Int. J. Syst. Evol. Microbiol.">
        <title>The Global Catalogue of Microorganisms (GCM) 10K type strain sequencing project: providing services to taxonomists for standard genome sequencing and annotation.</title>
        <authorList>
            <consortium name="The Broad Institute Genomics Platform"/>
            <consortium name="The Broad Institute Genome Sequencing Center for Infectious Disease"/>
            <person name="Wu L."/>
            <person name="Ma J."/>
        </authorList>
    </citation>
    <scope>NUCLEOTIDE SEQUENCE [LARGE SCALE GENOMIC DNA]</scope>
    <source>
        <strain evidence="3">KCTC 23707</strain>
    </source>
</reference>
<protein>
    <submittedName>
        <fullName evidence="2">Autotransporter domain-containing protein</fullName>
    </submittedName>
</protein>
<dbReference type="Gene3D" id="2.40.128.130">
    <property type="entry name" value="Autotransporter beta-domain"/>
    <property type="match status" value="1"/>
</dbReference>
<name>A0ABW5DI63_9HYPH</name>
<dbReference type="SUPFAM" id="SSF103515">
    <property type="entry name" value="Autotransporter"/>
    <property type="match status" value="1"/>
</dbReference>
<proteinExistence type="predicted"/>
<dbReference type="Pfam" id="PF03797">
    <property type="entry name" value="Autotransporter"/>
    <property type="match status" value="1"/>
</dbReference>
<sequence length="675" mass="71352">MSISRMRRVRAGRHVRTSRGVASIAPGVAASLTALVSPSASLAQTAECLDLLDTMCFPGLPSDRVGGVFWGVSGDGKVAVGNLQDTMRMHAARWSPEAGWDPLGLPGVFSEAYAASRSGSVIVGAFWAPFSHAFRWEGGEFIDLGPGAAHDLSADGRYIAGMLTVAGSNRAIRWDGAEARDLGTLKADNSGQSWAKAISADGSVVAGLSENDQGRIRAFIWGEANGMTALPTAISDDEMPNVWGISADGRVVVGDIQVIGNFAVKREDESVHRLETLIEDSTLSGARAVSQDGSVIVGFADTEDFTVHAVRWTEDGIEDIHTIESAIASFATGISDDGSTIVGYFSELEGDRPFIWRTEMQDWGKVLQSVHAMADANAIAADASQHAVATLARNGFLVEQGRGGMRLAGDLFWSGSDEGQGIGSGDGRSGVLSFGYGLSDQVTLGASVAVFGARVGTDAFSTRTGHGAALWGELSETGMDRRGWQASFAAGWGRQGADVTRGLGFENIMLASGKADLDTGVLHAALGYGFQTGSWLVTPSVGVSHVRTERSAYSETGSDTLASYEKFRLNRTTLTAKVEAETKVTEFGRLSFGVGVEHDVRADRTGISGSSDIPGFEEFFLESGIRTHRTRGFATAGYRHDLSVDSTMFIDVRAGQSRLGGRGEAGISVGYQLRF</sequence>
<evidence type="ECO:0000313" key="2">
    <source>
        <dbReference type="EMBL" id="MFD2260812.1"/>
    </source>
</evidence>
<dbReference type="PROSITE" id="PS51208">
    <property type="entry name" value="AUTOTRANSPORTER"/>
    <property type="match status" value="1"/>
</dbReference>
<dbReference type="SMART" id="SM00869">
    <property type="entry name" value="Autotransporter"/>
    <property type="match status" value="1"/>
</dbReference>
<dbReference type="InterPro" id="IPR036709">
    <property type="entry name" value="Autotransporte_beta_dom_sf"/>
</dbReference>
<gene>
    <name evidence="2" type="ORF">ACFSMZ_13730</name>
</gene>